<dbReference type="Gene3D" id="3.60.10.10">
    <property type="entry name" value="Endonuclease/exonuclease/phosphatase"/>
    <property type="match status" value="1"/>
</dbReference>
<feature type="binding site" evidence="6">
    <location>
        <position position="68"/>
    </location>
    <ligand>
        <name>Mg(2+)</name>
        <dbReference type="ChEBI" id="CHEBI:18420"/>
        <label>1</label>
    </ligand>
</feature>
<proteinExistence type="inferred from homology"/>
<dbReference type="AlphaFoldDB" id="A0A2H3BC15"/>
<dbReference type="GO" id="GO:0005634">
    <property type="term" value="C:nucleus"/>
    <property type="evidence" value="ECO:0007669"/>
    <property type="project" value="TreeGrafter"/>
</dbReference>
<feature type="active site" evidence="5">
    <location>
        <position position="147"/>
    </location>
</feature>
<feature type="binding site" evidence="6">
    <location>
        <position position="35"/>
    </location>
    <ligand>
        <name>Mg(2+)</name>
        <dbReference type="ChEBI" id="CHEBI:18420"/>
        <label>1</label>
    </ligand>
</feature>
<gene>
    <name evidence="10" type="ORF">ARMSODRAFT_890782</name>
</gene>
<evidence type="ECO:0000256" key="6">
    <source>
        <dbReference type="PIRSR" id="PIRSR604808-2"/>
    </source>
</evidence>
<feature type="site" description="Transition state stabilizer" evidence="7">
    <location>
        <position position="182"/>
    </location>
</feature>
<dbReference type="EMBL" id="KZ293441">
    <property type="protein sequence ID" value="PBK66454.1"/>
    <property type="molecule type" value="Genomic_DNA"/>
</dbReference>
<dbReference type="GO" id="GO:0006284">
    <property type="term" value="P:base-excision repair"/>
    <property type="evidence" value="ECO:0007669"/>
    <property type="project" value="TreeGrafter"/>
</dbReference>
<dbReference type="InterPro" id="IPR004808">
    <property type="entry name" value="AP_endonuc_1"/>
</dbReference>
<dbReference type="Proteomes" id="UP000218334">
    <property type="component" value="Unassembled WGS sequence"/>
</dbReference>
<protein>
    <submittedName>
        <fullName evidence="10">DNase I-like protein</fullName>
    </submittedName>
</protein>
<feature type="active site" description="Proton acceptor" evidence="5">
    <location>
        <position position="268"/>
    </location>
</feature>
<comment type="cofactor">
    <cofactor evidence="6">
        <name>Mg(2+)</name>
        <dbReference type="ChEBI" id="CHEBI:18420"/>
    </cofactor>
    <cofactor evidence="6">
        <name>Mn(2+)</name>
        <dbReference type="ChEBI" id="CHEBI:29035"/>
    </cofactor>
    <text evidence="6">Probably binds two magnesium or manganese ions per subunit.</text>
</comment>
<dbReference type="InterPro" id="IPR036691">
    <property type="entry name" value="Endo/exonu/phosph_ase_sf"/>
</dbReference>
<evidence type="ECO:0000256" key="4">
    <source>
        <dbReference type="ARBA" id="ARBA00022842"/>
    </source>
</evidence>
<dbReference type="CDD" id="cd09076">
    <property type="entry name" value="L1-EN"/>
    <property type="match status" value="1"/>
</dbReference>
<evidence type="ECO:0000313" key="11">
    <source>
        <dbReference type="Proteomes" id="UP000218334"/>
    </source>
</evidence>
<evidence type="ECO:0000256" key="1">
    <source>
        <dbReference type="ARBA" id="ARBA00007092"/>
    </source>
</evidence>
<keyword evidence="2 6" id="KW-0479">Metal-binding</keyword>
<feature type="binding site" evidence="6">
    <location>
        <position position="180"/>
    </location>
    <ligand>
        <name>Mg(2+)</name>
        <dbReference type="ChEBI" id="CHEBI:18420"/>
        <label>1</label>
    </ligand>
</feature>
<evidence type="ECO:0000259" key="9">
    <source>
        <dbReference type="Pfam" id="PF03372"/>
    </source>
</evidence>
<evidence type="ECO:0000256" key="5">
    <source>
        <dbReference type="PIRSR" id="PIRSR604808-1"/>
    </source>
</evidence>
<dbReference type="GO" id="GO:0003906">
    <property type="term" value="F:DNA-(apurinic or apyrimidinic site) endonuclease activity"/>
    <property type="evidence" value="ECO:0007669"/>
    <property type="project" value="TreeGrafter"/>
</dbReference>
<comment type="similarity">
    <text evidence="1">Belongs to the DNA repair enzymes AP/ExoA family.</text>
</comment>
<sequence length="420" mass="48438">MRNRLSQQTDDDSRVHSAGKASKRTKAWWNVASLNMKGRGSQRPERSKWSEINLMMKKRQISLLTLQETHLSEEYTRDVRTLYGRRLSIHFSSCEENPTGKSGVAVVLNKDLVKTDGVESIELIPGRAMLIRAQWHGDAIFTWLAIYAPNKETENKEMWETLTQMWDDRKLPKPDGMSGDFNFVEDALDRLPVHEDSRATVEAFKAFRKMLNLRDGWRTANPEKKDYSFAQMAGNFSRSRIDRIYVSNKVLENCDQWDISDPTLETDHRVVSVKMTSPKAPYVGKGRWMMPLHLLNNGKAIREVEVIVRTMARDVRSAAGNRNDAMNPQSVYAEGKKEIIRVLRRYGKRSIPVKQAKMESLQADLDAMLQNDLVPEDERLLSAAIIQQKIQQIRKDISENRHTSSLVKARLEMETISKYW</sequence>
<feature type="binding site" evidence="6">
    <location>
        <position position="268"/>
    </location>
    <ligand>
        <name>Mg(2+)</name>
        <dbReference type="ChEBI" id="CHEBI:18420"/>
        <label>1</label>
    </ligand>
</feature>
<feature type="region of interest" description="Disordered" evidence="8">
    <location>
        <begin position="1"/>
        <end position="23"/>
    </location>
</feature>
<dbReference type="GO" id="GO:0008081">
    <property type="term" value="F:phosphoric diester hydrolase activity"/>
    <property type="evidence" value="ECO:0007669"/>
    <property type="project" value="TreeGrafter"/>
</dbReference>
<dbReference type="PANTHER" id="PTHR22748:SF26">
    <property type="entry name" value="ENDONUCLEASE_EXONUCLEASE_PHOSPHATASE DOMAIN-CONTAINING PROTEIN"/>
    <property type="match status" value="1"/>
</dbReference>
<evidence type="ECO:0000256" key="7">
    <source>
        <dbReference type="PIRSR" id="PIRSR604808-3"/>
    </source>
</evidence>
<keyword evidence="3" id="KW-0378">Hydrolase</keyword>
<feature type="site" description="Important for catalytic activity" evidence="7">
    <location>
        <position position="242"/>
    </location>
</feature>
<evidence type="ECO:0000313" key="10">
    <source>
        <dbReference type="EMBL" id="PBK66454.1"/>
    </source>
</evidence>
<dbReference type="PANTHER" id="PTHR22748">
    <property type="entry name" value="AP ENDONUCLEASE"/>
    <property type="match status" value="1"/>
</dbReference>
<dbReference type="Pfam" id="PF03372">
    <property type="entry name" value="Exo_endo_phos"/>
    <property type="match status" value="1"/>
</dbReference>
<accession>A0A2H3BC15</accession>
<evidence type="ECO:0000256" key="3">
    <source>
        <dbReference type="ARBA" id="ARBA00022801"/>
    </source>
</evidence>
<dbReference type="GO" id="GO:0008311">
    <property type="term" value="F:double-stranded DNA 3'-5' DNA exonuclease activity"/>
    <property type="evidence" value="ECO:0007669"/>
    <property type="project" value="TreeGrafter"/>
</dbReference>
<keyword evidence="11" id="KW-1185">Reference proteome</keyword>
<evidence type="ECO:0000256" key="2">
    <source>
        <dbReference type="ARBA" id="ARBA00022723"/>
    </source>
</evidence>
<feature type="active site" description="Proton donor/acceptor" evidence="5">
    <location>
        <position position="180"/>
    </location>
</feature>
<feature type="non-terminal residue" evidence="10">
    <location>
        <position position="420"/>
    </location>
</feature>
<organism evidence="10 11">
    <name type="scientific">Armillaria solidipes</name>
    <dbReference type="NCBI Taxonomy" id="1076256"/>
    <lineage>
        <taxon>Eukaryota</taxon>
        <taxon>Fungi</taxon>
        <taxon>Dikarya</taxon>
        <taxon>Basidiomycota</taxon>
        <taxon>Agaricomycotina</taxon>
        <taxon>Agaricomycetes</taxon>
        <taxon>Agaricomycetidae</taxon>
        <taxon>Agaricales</taxon>
        <taxon>Marasmiineae</taxon>
        <taxon>Physalacriaceae</taxon>
        <taxon>Armillaria</taxon>
    </lineage>
</organism>
<evidence type="ECO:0000256" key="8">
    <source>
        <dbReference type="SAM" id="MobiDB-lite"/>
    </source>
</evidence>
<dbReference type="STRING" id="1076256.A0A2H3BC15"/>
<feature type="binding site" evidence="6">
    <location>
        <position position="267"/>
    </location>
    <ligand>
        <name>Mg(2+)</name>
        <dbReference type="ChEBI" id="CHEBI:18420"/>
        <label>1</label>
    </ligand>
</feature>
<feature type="binding site" evidence="6">
    <location>
        <position position="182"/>
    </location>
    <ligand>
        <name>Mg(2+)</name>
        <dbReference type="ChEBI" id="CHEBI:18420"/>
        <label>1</label>
    </ligand>
</feature>
<feature type="site" description="Interaction with DNA substrate" evidence="7">
    <location>
        <position position="268"/>
    </location>
</feature>
<reference evidence="11" key="1">
    <citation type="journal article" date="2017" name="Nat. Ecol. Evol.">
        <title>Genome expansion and lineage-specific genetic innovations in the forest pathogenic fungi Armillaria.</title>
        <authorList>
            <person name="Sipos G."/>
            <person name="Prasanna A.N."/>
            <person name="Walter M.C."/>
            <person name="O'Connor E."/>
            <person name="Balint B."/>
            <person name="Krizsan K."/>
            <person name="Kiss B."/>
            <person name="Hess J."/>
            <person name="Varga T."/>
            <person name="Slot J."/>
            <person name="Riley R."/>
            <person name="Boka B."/>
            <person name="Rigling D."/>
            <person name="Barry K."/>
            <person name="Lee J."/>
            <person name="Mihaltcheva S."/>
            <person name="LaButti K."/>
            <person name="Lipzen A."/>
            <person name="Waldron R."/>
            <person name="Moloney N.M."/>
            <person name="Sperisen C."/>
            <person name="Kredics L."/>
            <person name="Vagvoelgyi C."/>
            <person name="Patrignani A."/>
            <person name="Fitzpatrick D."/>
            <person name="Nagy I."/>
            <person name="Doyle S."/>
            <person name="Anderson J.B."/>
            <person name="Grigoriev I.V."/>
            <person name="Gueldener U."/>
            <person name="Muensterkoetter M."/>
            <person name="Nagy L.G."/>
        </authorList>
    </citation>
    <scope>NUCLEOTIDE SEQUENCE [LARGE SCALE GENOMIC DNA]</scope>
    <source>
        <strain evidence="11">28-4</strain>
    </source>
</reference>
<dbReference type="GO" id="GO:0046872">
    <property type="term" value="F:metal ion binding"/>
    <property type="evidence" value="ECO:0007669"/>
    <property type="project" value="UniProtKB-KW"/>
</dbReference>
<dbReference type="SUPFAM" id="SSF56219">
    <property type="entry name" value="DNase I-like"/>
    <property type="match status" value="1"/>
</dbReference>
<name>A0A2H3BC15_9AGAR</name>
<keyword evidence="6" id="KW-0464">Manganese</keyword>
<keyword evidence="4 6" id="KW-0460">Magnesium</keyword>
<dbReference type="InterPro" id="IPR005135">
    <property type="entry name" value="Endo/exonuclease/phosphatase"/>
</dbReference>
<feature type="domain" description="Endonuclease/exonuclease/phosphatase" evidence="9">
    <location>
        <begin position="28"/>
        <end position="250"/>
    </location>
</feature>